<organism evidence="2">
    <name type="scientific">Lygus hesperus</name>
    <name type="common">Western plant bug</name>
    <dbReference type="NCBI Taxonomy" id="30085"/>
    <lineage>
        <taxon>Eukaryota</taxon>
        <taxon>Metazoa</taxon>
        <taxon>Ecdysozoa</taxon>
        <taxon>Arthropoda</taxon>
        <taxon>Hexapoda</taxon>
        <taxon>Insecta</taxon>
        <taxon>Pterygota</taxon>
        <taxon>Neoptera</taxon>
        <taxon>Paraneoptera</taxon>
        <taxon>Hemiptera</taxon>
        <taxon>Heteroptera</taxon>
        <taxon>Panheteroptera</taxon>
        <taxon>Cimicomorpha</taxon>
        <taxon>Miridae</taxon>
        <taxon>Mirini</taxon>
        <taxon>Lygus</taxon>
    </lineage>
</organism>
<dbReference type="EMBL" id="GBRD01005971">
    <property type="protein sequence ID" value="JAG59850.1"/>
    <property type="molecule type" value="Transcribed_RNA"/>
</dbReference>
<protein>
    <submittedName>
        <fullName evidence="2">Uncharacterized protein</fullName>
    </submittedName>
</protein>
<feature type="region of interest" description="Disordered" evidence="1">
    <location>
        <begin position="129"/>
        <end position="151"/>
    </location>
</feature>
<evidence type="ECO:0000256" key="1">
    <source>
        <dbReference type="SAM" id="MobiDB-lite"/>
    </source>
</evidence>
<feature type="compositionally biased region" description="Polar residues" evidence="1">
    <location>
        <begin position="129"/>
        <end position="145"/>
    </location>
</feature>
<reference evidence="2" key="1">
    <citation type="submission" date="2014-09" db="EMBL/GenBank/DDBJ databases">
        <authorList>
            <person name="Magalhaes I.L.F."/>
            <person name="Oliveira U."/>
            <person name="Santos F.R."/>
            <person name="Vidigal T.H.D.A."/>
            <person name="Brescovit A.D."/>
            <person name="Santos A.J."/>
        </authorList>
    </citation>
    <scope>NUCLEOTIDE SEQUENCE</scope>
</reference>
<proteinExistence type="predicted"/>
<feature type="compositionally biased region" description="Low complexity" evidence="1">
    <location>
        <begin position="20"/>
        <end position="33"/>
    </location>
</feature>
<accession>A0A0K8T3T8</accession>
<evidence type="ECO:0000313" key="2">
    <source>
        <dbReference type="EMBL" id="JAG59850.1"/>
    </source>
</evidence>
<name>A0A0K8T3T8_LYGHE</name>
<sequence length="175" mass="18974">MSRMQEDSPVWQHQFAKSPACARTRAAMRADTTISGPSTVTPHLTPTIITAPSGPSAVIAPRGPSAVYGPLGPNSVTMGTSAATMTNAVPEHVQSKFMAGFRAQLVNPANEGVDETWLSRWQPHFKASSTPSMAGSWTQSSVTADQRNHRSGQRFSYIRKTSSYCALLYYKGRTR</sequence>
<feature type="compositionally biased region" description="Polar residues" evidence="1">
    <location>
        <begin position="34"/>
        <end position="45"/>
    </location>
</feature>
<dbReference type="AlphaFoldDB" id="A0A0K8T3T8"/>
<feature type="region of interest" description="Disordered" evidence="1">
    <location>
        <begin position="1"/>
        <end position="45"/>
    </location>
</feature>